<feature type="active site" description="Charge relay system" evidence="5">
    <location>
        <position position="210"/>
    </location>
</feature>
<organism evidence="8 9">
    <name type="scientific">[Torrubiella] hemipterigena</name>
    <dbReference type="NCBI Taxonomy" id="1531966"/>
    <lineage>
        <taxon>Eukaryota</taxon>
        <taxon>Fungi</taxon>
        <taxon>Dikarya</taxon>
        <taxon>Ascomycota</taxon>
        <taxon>Pezizomycotina</taxon>
        <taxon>Sordariomycetes</taxon>
        <taxon>Hypocreomycetidae</taxon>
        <taxon>Hypocreales</taxon>
        <taxon>Clavicipitaceae</taxon>
        <taxon>Clavicipitaceae incertae sedis</taxon>
        <taxon>'Torrubiella' clade</taxon>
    </lineage>
</organism>
<dbReference type="Proteomes" id="UP000039046">
    <property type="component" value="Unassembled WGS sequence"/>
</dbReference>
<keyword evidence="9" id="KW-1185">Reference proteome</keyword>
<dbReference type="PANTHER" id="PTHR43806">
    <property type="entry name" value="PEPTIDASE S8"/>
    <property type="match status" value="1"/>
</dbReference>
<keyword evidence="2 5" id="KW-0645">Protease</keyword>
<dbReference type="InterPro" id="IPR037045">
    <property type="entry name" value="S8pro/Inhibitor_I9_sf"/>
</dbReference>
<dbReference type="HOGENOM" id="CLU_011263_1_0_1"/>
<dbReference type="STRING" id="1531966.A0A0A1SVS7"/>
<keyword evidence="3 5" id="KW-0378">Hydrolase</keyword>
<dbReference type="FunFam" id="3.40.50.200:FF:000014">
    <property type="entry name" value="Proteinase K"/>
    <property type="match status" value="1"/>
</dbReference>
<evidence type="ECO:0000313" key="8">
    <source>
        <dbReference type="EMBL" id="CEJ88094.1"/>
    </source>
</evidence>
<dbReference type="GO" id="GO:0006508">
    <property type="term" value="P:proteolysis"/>
    <property type="evidence" value="ECO:0007669"/>
    <property type="project" value="UniProtKB-KW"/>
</dbReference>
<dbReference type="Gene3D" id="3.40.50.200">
    <property type="entry name" value="Peptidase S8/S53 domain"/>
    <property type="match status" value="1"/>
</dbReference>
<dbReference type="SUPFAM" id="SSF54897">
    <property type="entry name" value="Protease propeptides/inhibitors"/>
    <property type="match status" value="1"/>
</dbReference>
<evidence type="ECO:0000256" key="3">
    <source>
        <dbReference type="ARBA" id="ARBA00022801"/>
    </source>
</evidence>
<dbReference type="InterPro" id="IPR050131">
    <property type="entry name" value="Peptidase_S8_subtilisin-like"/>
</dbReference>
<dbReference type="InterPro" id="IPR015500">
    <property type="entry name" value="Peptidase_S8_subtilisin-rel"/>
</dbReference>
<dbReference type="GO" id="GO:0004252">
    <property type="term" value="F:serine-type endopeptidase activity"/>
    <property type="evidence" value="ECO:0007669"/>
    <property type="project" value="UniProtKB-UniRule"/>
</dbReference>
<dbReference type="PANTHER" id="PTHR43806:SF58">
    <property type="entry name" value="ALKALINE PROTEASE 1-RELATED"/>
    <property type="match status" value="1"/>
</dbReference>
<proteinExistence type="inferred from homology"/>
<gene>
    <name evidence="8" type="ORF">VHEMI04608</name>
</gene>
<evidence type="ECO:0000256" key="6">
    <source>
        <dbReference type="RuleBase" id="RU003355"/>
    </source>
</evidence>
<dbReference type="CDD" id="cd04077">
    <property type="entry name" value="Peptidases_S8_PCSK9_ProteinaseK_like"/>
    <property type="match status" value="1"/>
</dbReference>
<dbReference type="InterPro" id="IPR023828">
    <property type="entry name" value="Peptidase_S8_Ser-AS"/>
</dbReference>
<evidence type="ECO:0000313" key="9">
    <source>
        <dbReference type="Proteomes" id="UP000039046"/>
    </source>
</evidence>
<sequence>MRKSVFTDPPHSDVFITSTHTISKCLRLKAIHIFRGDHWPTKSTFKQQSDLALLYLHKETTGRYIVKFKDDATAASDNDILRIAGVATRSIYSEVSQGFSAALTSEALQLNRERTDVEYIEEDGTGNWIAGVEATNSTNDWIDQADATWDIARVANKSPGVSTYSYHKAAGEGMCAYIVDTGIDDKHPEFEGRAKQIKSFVSGTTDDNGHRTHCAGTIGSKTYGLAKKATLFGNKVLDKKGQGTMDGIMSGCDFVLKEEPDRKCKAVLTNFSLGGGKHKAMNDAAAGIVKKGHFMAAAARNSNKDAADFSPTSEPSICTVGATDSSDQKARFSNFGSVVDIQAPCVDAVSTIPGGETYPASGTSMACPHVVGQAAVLISQGLAKSTDACEKMKEMALDAAKGFPSGTTSKLLFNGNPGAK</sequence>
<dbReference type="AlphaFoldDB" id="A0A0A1SVS7"/>
<dbReference type="PROSITE" id="PS00138">
    <property type="entry name" value="SUBTILASE_SER"/>
    <property type="match status" value="1"/>
</dbReference>
<dbReference type="InterPro" id="IPR023827">
    <property type="entry name" value="Peptidase_S8_Asp-AS"/>
</dbReference>
<dbReference type="SUPFAM" id="SSF52743">
    <property type="entry name" value="Subtilisin-like"/>
    <property type="match status" value="1"/>
</dbReference>
<evidence type="ECO:0000256" key="2">
    <source>
        <dbReference type="ARBA" id="ARBA00022670"/>
    </source>
</evidence>
<dbReference type="PRINTS" id="PR00723">
    <property type="entry name" value="SUBTILISIN"/>
</dbReference>
<dbReference type="EMBL" id="CDHN01000002">
    <property type="protein sequence ID" value="CEJ88094.1"/>
    <property type="molecule type" value="Genomic_DNA"/>
</dbReference>
<dbReference type="Gene3D" id="3.30.70.80">
    <property type="entry name" value="Peptidase S8 propeptide/proteinase inhibitor I9"/>
    <property type="match status" value="1"/>
</dbReference>
<feature type="domain" description="Peptidase S8/S53" evidence="7">
    <location>
        <begin position="178"/>
        <end position="400"/>
    </location>
</feature>
<comment type="similarity">
    <text evidence="1 5 6">Belongs to the peptidase S8 family.</text>
</comment>
<feature type="active site" description="Charge relay system" evidence="5">
    <location>
        <position position="364"/>
    </location>
</feature>
<evidence type="ECO:0000256" key="4">
    <source>
        <dbReference type="ARBA" id="ARBA00022825"/>
    </source>
</evidence>
<feature type="active site" description="Charge relay system" evidence="5">
    <location>
        <position position="180"/>
    </location>
</feature>
<keyword evidence="4 5" id="KW-0720">Serine protease</keyword>
<evidence type="ECO:0000256" key="5">
    <source>
        <dbReference type="PROSITE-ProRule" id="PRU01240"/>
    </source>
</evidence>
<protein>
    <recommendedName>
        <fullName evidence="7">Peptidase S8/S53 domain-containing protein</fullName>
    </recommendedName>
</protein>
<dbReference type="InterPro" id="IPR034193">
    <property type="entry name" value="PCSK9_ProteinaseK-like"/>
</dbReference>
<name>A0A0A1SVS7_9HYPO</name>
<dbReference type="PROSITE" id="PS51892">
    <property type="entry name" value="SUBTILASE"/>
    <property type="match status" value="1"/>
</dbReference>
<evidence type="ECO:0000259" key="7">
    <source>
        <dbReference type="Pfam" id="PF00082"/>
    </source>
</evidence>
<reference evidence="8 9" key="1">
    <citation type="journal article" date="2015" name="Genome Announc.">
        <title>Draft Genome Sequence and Gene Annotation of the Entomopathogenic Fungus Verticillium hemipterigenum.</title>
        <authorList>
            <person name="Horn F."/>
            <person name="Habel A."/>
            <person name="Scharf D.H."/>
            <person name="Dworschak J."/>
            <person name="Brakhage A.A."/>
            <person name="Guthke R."/>
            <person name="Hertweck C."/>
            <person name="Linde J."/>
        </authorList>
    </citation>
    <scope>NUCLEOTIDE SEQUENCE [LARGE SCALE GENOMIC DNA]</scope>
</reference>
<dbReference type="PROSITE" id="PS00136">
    <property type="entry name" value="SUBTILASE_ASP"/>
    <property type="match status" value="1"/>
</dbReference>
<evidence type="ECO:0000256" key="1">
    <source>
        <dbReference type="ARBA" id="ARBA00011073"/>
    </source>
</evidence>
<dbReference type="InterPro" id="IPR000209">
    <property type="entry name" value="Peptidase_S8/S53_dom"/>
</dbReference>
<dbReference type="InterPro" id="IPR036852">
    <property type="entry name" value="Peptidase_S8/S53_dom_sf"/>
</dbReference>
<dbReference type="OrthoDB" id="206201at2759"/>
<dbReference type="Pfam" id="PF00082">
    <property type="entry name" value="Peptidase_S8"/>
    <property type="match status" value="1"/>
</dbReference>
<accession>A0A0A1SVS7</accession>
<dbReference type="GO" id="GO:0005576">
    <property type="term" value="C:extracellular region"/>
    <property type="evidence" value="ECO:0007669"/>
    <property type="project" value="UniProtKB-ARBA"/>
</dbReference>